<dbReference type="Pfam" id="PF02769">
    <property type="entry name" value="AIRS_C"/>
    <property type="match status" value="1"/>
</dbReference>
<dbReference type="EMBL" id="CP031165">
    <property type="protein sequence ID" value="AXV08141.1"/>
    <property type="molecule type" value="Genomic_DNA"/>
</dbReference>
<dbReference type="PIRSF" id="PIRSF005303">
    <property type="entry name" value="Thiam_monoph_kin"/>
    <property type="match status" value="1"/>
</dbReference>
<dbReference type="GO" id="GO:0009030">
    <property type="term" value="F:thiamine-phosphate kinase activity"/>
    <property type="evidence" value="ECO:0007669"/>
    <property type="project" value="UniProtKB-UniRule"/>
</dbReference>
<feature type="binding site" evidence="1">
    <location>
        <position position="124"/>
    </location>
    <ligand>
        <name>Mg(2+)</name>
        <dbReference type="ChEBI" id="CHEBI:18420"/>
        <label>1</label>
    </ligand>
</feature>
<dbReference type="PANTHER" id="PTHR30270:SF0">
    <property type="entry name" value="THIAMINE-MONOPHOSPHATE KINASE"/>
    <property type="match status" value="1"/>
</dbReference>
<organism evidence="5 6">
    <name type="scientific">Euzebya pacifica</name>
    <dbReference type="NCBI Taxonomy" id="1608957"/>
    <lineage>
        <taxon>Bacteria</taxon>
        <taxon>Bacillati</taxon>
        <taxon>Actinomycetota</taxon>
        <taxon>Nitriliruptoria</taxon>
        <taxon>Euzebyales</taxon>
    </lineage>
</organism>
<evidence type="ECO:0000259" key="4">
    <source>
        <dbReference type="Pfam" id="PF02769"/>
    </source>
</evidence>
<reference evidence="5 6" key="1">
    <citation type="submission" date="2018-09" db="EMBL/GenBank/DDBJ databases">
        <title>Complete genome sequence of Euzebya sp. DY32-46 isolated from seawater of Pacific Ocean.</title>
        <authorList>
            <person name="Xu L."/>
            <person name="Wu Y.-H."/>
            <person name="Xu X.-W."/>
        </authorList>
    </citation>
    <scope>NUCLEOTIDE SEQUENCE [LARGE SCALE GENOMIC DNA]</scope>
    <source>
        <strain evidence="5 6">DY32-46</strain>
    </source>
</reference>
<dbReference type="OrthoDB" id="9802811at2"/>
<evidence type="ECO:0000256" key="1">
    <source>
        <dbReference type="HAMAP-Rule" id="MF_02128"/>
    </source>
</evidence>
<keyword evidence="1" id="KW-0067">ATP-binding</keyword>
<dbReference type="NCBIfam" id="TIGR01379">
    <property type="entry name" value="thiL"/>
    <property type="match status" value="1"/>
</dbReference>
<dbReference type="AlphaFoldDB" id="A0A346Y0Z4"/>
<accession>A0A346Y0Z4</accession>
<feature type="binding site" evidence="1">
    <location>
        <position position="325"/>
    </location>
    <ligand>
        <name>substrate</name>
    </ligand>
</feature>
<dbReference type="GO" id="GO:0000287">
    <property type="term" value="F:magnesium ion binding"/>
    <property type="evidence" value="ECO:0007669"/>
    <property type="project" value="UniProtKB-UniRule"/>
</dbReference>
<dbReference type="RefSeq" id="WP_114592526.1">
    <property type="nucleotide sequence ID" value="NZ_CP031165.1"/>
</dbReference>
<feature type="binding site" evidence="1">
    <location>
        <position position="54"/>
    </location>
    <ligand>
        <name>substrate</name>
    </ligand>
</feature>
<evidence type="ECO:0000313" key="5">
    <source>
        <dbReference type="EMBL" id="AXV08141.1"/>
    </source>
</evidence>
<dbReference type="GO" id="GO:0009228">
    <property type="term" value="P:thiamine biosynthetic process"/>
    <property type="evidence" value="ECO:0007669"/>
    <property type="project" value="UniProtKB-KW"/>
</dbReference>
<dbReference type="PANTHER" id="PTHR30270">
    <property type="entry name" value="THIAMINE-MONOPHOSPHATE KINASE"/>
    <property type="match status" value="1"/>
</dbReference>
<feature type="binding site" evidence="1">
    <location>
        <position position="148"/>
    </location>
    <ligand>
        <name>ATP</name>
        <dbReference type="ChEBI" id="CHEBI:30616"/>
    </ligand>
</feature>
<keyword evidence="1" id="KW-0460">Magnesium</keyword>
<dbReference type="Pfam" id="PF00586">
    <property type="entry name" value="AIRS"/>
    <property type="match status" value="1"/>
</dbReference>
<feature type="binding site" evidence="1">
    <location>
        <position position="31"/>
    </location>
    <ligand>
        <name>Mg(2+)</name>
        <dbReference type="ChEBI" id="CHEBI:18420"/>
        <label>4</label>
    </ligand>
</feature>
<dbReference type="InterPro" id="IPR036676">
    <property type="entry name" value="PurM-like_C_sf"/>
</dbReference>
<feature type="region of interest" description="Disordered" evidence="2">
    <location>
        <begin position="297"/>
        <end position="316"/>
    </location>
</feature>
<comment type="pathway">
    <text evidence="1">Cofactor biosynthesis; thiamine diphosphate biosynthesis; thiamine diphosphate from thiamine phosphate: step 1/1.</text>
</comment>
<keyword evidence="6" id="KW-1185">Reference proteome</keyword>
<comment type="function">
    <text evidence="1">Catalyzes the ATP-dependent phosphorylation of thiamine-monophosphate (TMP) to form thiamine-pyrophosphate (TPP), the active form of vitamin B1.</text>
</comment>
<dbReference type="CDD" id="cd02194">
    <property type="entry name" value="ThiL"/>
    <property type="match status" value="1"/>
</dbReference>
<dbReference type="GO" id="GO:0005524">
    <property type="term" value="F:ATP binding"/>
    <property type="evidence" value="ECO:0007669"/>
    <property type="project" value="UniProtKB-UniRule"/>
</dbReference>
<dbReference type="InterPro" id="IPR036921">
    <property type="entry name" value="PurM-like_N_sf"/>
</dbReference>
<dbReference type="Gene3D" id="3.30.1330.10">
    <property type="entry name" value="PurM-like, N-terminal domain"/>
    <property type="match status" value="1"/>
</dbReference>
<feature type="domain" description="PurM-like N-terminal" evidence="3">
    <location>
        <begin position="29"/>
        <end position="140"/>
    </location>
</feature>
<dbReference type="SUPFAM" id="SSF56042">
    <property type="entry name" value="PurM C-terminal domain-like"/>
    <property type="match status" value="1"/>
</dbReference>
<feature type="binding site" evidence="1">
    <location>
        <position position="106"/>
    </location>
    <ligand>
        <name>ATP</name>
        <dbReference type="ChEBI" id="CHEBI:30616"/>
    </ligand>
</feature>
<sequence length="328" mass="33238">MTSRGEFQRLADLGPHLAGSSPAVPVGVGDDAAVVRVGAQDVVVCVDVIVDGVHFRTDLSSPADVGWKAVAVNVSDLAAMGAIPQAAVVGLQRSPELTEDAIDQLYAGMAEAGREWGVAIVGGDTVTAPVWSVSLTAIGRPAAASITRGGARPGDRLVLVGPLGAAAAALWADGEGLPVPDDLLAAHRRPRALPSSGVALARAGATAMIDLSDGLGADAGHVARASGVDLRIDRTAVMAAVPSTVVDLLPEDLLARVALGGGEDFALLAAVPADRVDACEAALTETAEAPWRWIGTVEPPADPSTPAVWLDTPAGPPERIDAWGYDHG</sequence>
<keyword evidence="1" id="KW-0784">Thiamine biosynthesis</keyword>
<dbReference type="KEGG" id="euz:DVS28_a3466"/>
<feature type="binding site" evidence="1">
    <location>
        <begin position="123"/>
        <end position="124"/>
    </location>
    <ligand>
        <name>ATP</name>
        <dbReference type="ChEBI" id="CHEBI:30616"/>
    </ligand>
</feature>
<comment type="catalytic activity">
    <reaction evidence="1">
        <text>thiamine phosphate + ATP = thiamine diphosphate + ADP</text>
        <dbReference type="Rhea" id="RHEA:15913"/>
        <dbReference type="ChEBI" id="CHEBI:30616"/>
        <dbReference type="ChEBI" id="CHEBI:37575"/>
        <dbReference type="ChEBI" id="CHEBI:58937"/>
        <dbReference type="ChEBI" id="CHEBI:456216"/>
        <dbReference type="EC" id="2.7.4.16"/>
    </reaction>
</comment>
<keyword evidence="1" id="KW-0808">Transferase</keyword>
<keyword evidence="1 5" id="KW-0418">Kinase</keyword>
<comment type="miscellaneous">
    <text evidence="1">Reaction mechanism of ThiL seems to utilize a direct, inline transfer of the gamma-phosphate of ATP to TMP rather than a phosphorylated enzyme intermediate.</text>
</comment>
<dbReference type="Gene3D" id="3.90.650.10">
    <property type="entry name" value="PurM-like C-terminal domain"/>
    <property type="match status" value="1"/>
</dbReference>
<evidence type="ECO:0000313" key="6">
    <source>
        <dbReference type="Proteomes" id="UP000264006"/>
    </source>
</evidence>
<dbReference type="InterPro" id="IPR016188">
    <property type="entry name" value="PurM-like_N"/>
</dbReference>
<feature type="domain" description="PurM-like C-terminal" evidence="4">
    <location>
        <begin position="152"/>
        <end position="299"/>
    </location>
</feature>
<dbReference type="SUPFAM" id="SSF55326">
    <property type="entry name" value="PurM N-terminal domain-like"/>
    <property type="match status" value="1"/>
</dbReference>
<dbReference type="HAMAP" id="MF_02128">
    <property type="entry name" value="TMP_kinase"/>
    <property type="match status" value="1"/>
</dbReference>
<dbReference type="GO" id="GO:0009229">
    <property type="term" value="P:thiamine diphosphate biosynthetic process"/>
    <property type="evidence" value="ECO:0007669"/>
    <property type="project" value="UniProtKB-UniRule"/>
</dbReference>
<gene>
    <name evidence="1" type="primary">thiL</name>
    <name evidence="5" type="ORF">DVS28_a3466</name>
</gene>
<keyword evidence="1" id="KW-0547">Nucleotide-binding</keyword>
<feature type="binding site" evidence="1">
    <location>
        <position position="263"/>
    </location>
    <ligand>
        <name>substrate</name>
    </ligand>
</feature>
<feature type="binding site" evidence="1">
    <location>
        <position position="76"/>
    </location>
    <ligand>
        <name>Mg(2+)</name>
        <dbReference type="ChEBI" id="CHEBI:18420"/>
        <label>2</label>
    </ligand>
</feature>
<dbReference type="EC" id="2.7.4.16" evidence="1"/>
<comment type="similarity">
    <text evidence="1">Belongs to the thiamine-monophosphate kinase family.</text>
</comment>
<dbReference type="InterPro" id="IPR010918">
    <property type="entry name" value="PurM-like_C_dom"/>
</dbReference>
<evidence type="ECO:0000256" key="2">
    <source>
        <dbReference type="SAM" id="MobiDB-lite"/>
    </source>
</evidence>
<proteinExistence type="inferred from homology"/>
<comment type="caution">
    <text evidence="1">Lacks conserved residue(s) required for the propagation of feature annotation.</text>
</comment>
<feature type="binding site" evidence="1">
    <location>
        <position position="31"/>
    </location>
    <ligand>
        <name>Mg(2+)</name>
        <dbReference type="ChEBI" id="CHEBI:18420"/>
        <label>3</label>
    </ligand>
</feature>
<feature type="binding site" evidence="1">
    <location>
        <position position="76"/>
    </location>
    <ligand>
        <name>Mg(2+)</name>
        <dbReference type="ChEBI" id="CHEBI:18420"/>
        <label>4</label>
    </ligand>
</feature>
<feature type="binding site" evidence="1">
    <location>
        <position position="210"/>
    </location>
    <ligand>
        <name>Mg(2+)</name>
        <dbReference type="ChEBI" id="CHEBI:18420"/>
        <label>3</label>
    </ligand>
</feature>
<feature type="binding site" evidence="1">
    <location>
        <position position="212"/>
    </location>
    <ligand>
        <name>ATP</name>
        <dbReference type="ChEBI" id="CHEBI:30616"/>
    </ligand>
</feature>
<name>A0A346Y0Z4_9ACTN</name>
<protein>
    <recommendedName>
        <fullName evidence="1">Thiamine-monophosphate kinase</fullName>
        <shortName evidence="1">TMP kinase</shortName>
        <shortName evidence="1">Thiamine-phosphate kinase</shortName>
        <ecNumber evidence="1">2.7.4.16</ecNumber>
    </recommendedName>
</protein>
<feature type="binding site" evidence="1">
    <location>
        <position position="47"/>
    </location>
    <ligand>
        <name>Mg(2+)</name>
        <dbReference type="ChEBI" id="CHEBI:18420"/>
        <label>1</label>
    </ligand>
</feature>
<keyword evidence="1" id="KW-0479">Metal-binding</keyword>
<dbReference type="Proteomes" id="UP000264006">
    <property type="component" value="Chromosome"/>
</dbReference>
<dbReference type="InterPro" id="IPR006283">
    <property type="entry name" value="ThiL-like"/>
</dbReference>
<feature type="binding site" evidence="1">
    <location>
        <position position="47"/>
    </location>
    <ligand>
        <name>Mg(2+)</name>
        <dbReference type="ChEBI" id="CHEBI:18420"/>
        <label>2</label>
    </ligand>
</feature>
<dbReference type="UniPathway" id="UPA00060">
    <property type="reaction ID" value="UER00142"/>
</dbReference>
<evidence type="ECO:0000259" key="3">
    <source>
        <dbReference type="Pfam" id="PF00586"/>
    </source>
</evidence>
<feature type="binding site" evidence="1">
    <location>
        <position position="76"/>
    </location>
    <ligand>
        <name>Mg(2+)</name>
        <dbReference type="ChEBI" id="CHEBI:18420"/>
        <label>3</label>
    </ligand>
</feature>
<feature type="binding site" evidence="1">
    <location>
        <position position="213"/>
    </location>
    <ligand>
        <name>Mg(2+)</name>
        <dbReference type="ChEBI" id="CHEBI:18420"/>
        <label>5</label>
    </ligand>
</feature>